<protein>
    <submittedName>
        <fullName evidence="1">Uncharacterized protein</fullName>
    </submittedName>
</protein>
<dbReference type="AlphaFoldDB" id="A0A0A9HKR9"/>
<reference evidence="1" key="2">
    <citation type="journal article" date="2015" name="Data Brief">
        <title>Shoot transcriptome of the giant reed, Arundo donax.</title>
        <authorList>
            <person name="Barrero R.A."/>
            <person name="Guerrero F.D."/>
            <person name="Moolhuijzen P."/>
            <person name="Goolsby J.A."/>
            <person name="Tidwell J."/>
            <person name="Bellgard S.E."/>
            <person name="Bellgard M.I."/>
        </authorList>
    </citation>
    <scope>NUCLEOTIDE SEQUENCE</scope>
    <source>
        <tissue evidence="1">Shoot tissue taken approximately 20 cm above the soil surface</tissue>
    </source>
</reference>
<proteinExistence type="predicted"/>
<sequence length="75" mass="8123">MVLSPQALSGLAQHQTLLLPIAGIGRVKVAKHRLILPLLLKSFTLSHHLRFHLRTTPSLSDASFSACRGARGEAD</sequence>
<evidence type="ECO:0000313" key="1">
    <source>
        <dbReference type="EMBL" id="JAE37745.1"/>
    </source>
</evidence>
<reference evidence="1" key="1">
    <citation type="submission" date="2014-09" db="EMBL/GenBank/DDBJ databases">
        <authorList>
            <person name="Magalhaes I.L.F."/>
            <person name="Oliveira U."/>
            <person name="Santos F.R."/>
            <person name="Vidigal T.H.D.A."/>
            <person name="Brescovit A.D."/>
            <person name="Santos A.J."/>
        </authorList>
    </citation>
    <scope>NUCLEOTIDE SEQUENCE</scope>
    <source>
        <tissue evidence="1">Shoot tissue taken approximately 20 cm above the soil surface</tissue>
    </source>
</reference>
<name>A0A0A9HKR9_ARUDO</name>
<dbReference type="EMBL" id="GBRH01160151">
    <property type="protein sequence ID" value="JAE37745.1"/>
    <property type="molecule type" value="Transcribed_RNA"/>
</dbReference>
<organism evidence="1">
    <name type="scientific">Arundo donax</name>
    <name type="common">Giant reed</name>
    <name type="synonym">Donax arundinaceus</name>
    <dbReference type="NCBI Taxonomy" id="35708"/>
    <lineage>
        <taxon>Eukaryota</taxon>
        <taxon>Viridiplantae</taxon>
        <taxon>Streptophyta</taxon>
        <taxon>Embryophyta</taxon>
        <taxon>Tracheophyta</taxon>
        <taxon>Spermatophyta</taxon>
        <taxon>Magnoliopsida</taxon>
        <taxon>Liliopsida</taxon>
        <taxon>Poales</taxon>
        <taxon>Poaceae</taxon>
        <taxon>PACMAD clade</taxon>
        <taxon>Arundinoideae</taxon>
        <taxon>Arundineae</taxon>
        <taxon>Arundo</taxon>
    </lineage>
</organism>
<accession>A0A0A9HKR9</accession>